<gene>
    <name evidence="5" type="ORF">M430DRAFT_94009</name>
</gene>
<evidence type="ECO:0000256" key="2">
    <source>
        <dbReference type="ARBA" id="ARBA00022827"/>
    </source>
</evidence>
<dbReference type="PANTHER" id="PTHR43476:SF3">
    <property type="entry name" value="FAD-BINDING MONOOXYGENASE"/>
    <property type="match status" value="1"/>
</dbReference>
<dbReference type="InterPro" id="IPR050631">
    <property type="entry name" value="PheA/TfdB_FAD_monoxygenase"/>
</dbReference>
<dbReference type="GeneID" id="36577889"/>
<evidence type="ECO:0000256" key="1">
    <source>
        <dbReference type="ARBA" id="ARBA00022630"/>
    </source>
</evidence>
<organism evidence="5 6">
    <name type="scientific">Amorphotheca resinae ATCC 22711</name>
    <dbReference type="NCBI Taxonomy" id="857342"/>
    <lineage>
        <taxon>Eukaryota</taxon>
        <taxon>Fungi</taxon>
        <taxon>Dikarya</taxon>
        <taxon>Ascomycota</taxon>
        <taxon>Pezizomycotina</taxon>
        <taxon>Leotiomycetes</taxon>
        <taxon>Helotiales</taxon>
        <taxon>Amorphothecaceae</taxon>
        <taxon>Amorphotheca</taxon>
    </lineage>
</organism>
<dbReference type="Pfam" id="PF01494">
    <property type="entry name" value="FAD_binding_3"/>
    <property type="match status" value="2"/>
</dbReference>
<dbReference type="GO" id="GO:0016491">
    <property type="term" value="F:oxidoreductase activity"/>
    <property type="evidence" value="ECO:0007669"/>
    <property type="project" value="UniProtKB-KW"/>
</dbReference>
<dbReference type="PANTHER" id="PTHR43476">
    <property type="entry name" value="3-(3-HYDROXY-PHENYL)PROPIONATE/3-HYDROXYCINNAMIC ACID HYDROXYLASE"/>
    <property type="match status" value="1"/>
</dbReference>
<keyword evidence="3" id="KW-0560">Oxidoreductase</keyword>
<dbReference type="RefSeq" id="XP_024726005.1">
    <property type="nucleotide sequence ID" value="XM_024869808.1"/>
</dbReference>
<name>A0A2T3BGD4_AMORE</name>
<keyword evidence="1" id="KW-0285">Flavoprotein</keyword>
<proteinExistence type="predicted"/>
<keyword evidence="2" id="KW-0274">FAD</keyword>
<evidence type="ECO:0000313" key="5">
    <source>
        <dbReference type="EMBL" id="PSS28480.1"/>
    </source>
</evidence>
<feature type="domain" description="FAD-binding" evidence="4">
    <location>
        <begin position="309"/>
        <end position="368"/>
    </location>
</feature>
<protein>
    <recommendedName>
        <fullName evidence="4">FAD-binding domain-containing protein</fullName>
    </recommendedName>
</protein>
<dbReference type="SUPFAM" id="SSF51905">
    <property type="entry name" value="FAD/NAD(P)-binding domain"/>
    <property type="match status" value="1"/>
</dbReference>
<dbReference type="InParanoid" id="A0A2T3BGD4"/>
<evidence type="ECO:0000256" key="3">
    <source>
        <dbReference type="ARBA" id="ARBA00023002"/>
    </source>
</evidence>
<dbReference type="AlphaFoldDB" id="A0A2T3BGD4"/>
<reference evidence="5 6" key="1">
    <citation type="journal article" date="2018" name="New Phytol.">
        <title>Comparative genomics and transcriptomics depict ericoid mycorrhizal fungi as versatile saprotrophs and plant mutualists.</title>
        <authorList>
            <person name="Martino E."/>
            <person name="Morin E."/>
            <person name="Grelet G.A."/>
            <person name="Kuo A."/>
            <person name="Kohler A."/>
            <person name="Daghino S."/>
            <person name="Barry K.W."/>
            <person name="Cichocki N."/>
            <person name="Clum A."/>
            <person name="Dockter R.B."/>
            <person name="Hainaut M."/>
            <person name="Kuo R.C."/>
            <person name="LaButti K."/>
            <person name="Lindahl B.D."/>
            <person name="Lindquist E.A."/>
            <person name="Lipzen A."/>
            <person name="Khouja H.R."/>
            <person name="Magnuson J."/>
            <person name="Murat C."/>
            <person name="Ohm R.A."/>
            <person name="Singer S.W."/>
            <person name="Spatafora J.W."/>
            <person name="Wang M."/>
            <person name="Veneault-Fourrey C."/>
            <person name="Henrissat B."/>
            <person name="Grigoriev I.V."/>
            <person name="Martin F.M."/>
            <person name="Perotto S."/>
        </authorList>
    </citation>
    <scope>NUCLEOTIDE SEQUENCE [LARGE SCALE GENOMIC DNA]</scope>
    <source>
        <strain evidence="5 6">ATCC 22711</strain>
    </source>
</reference>
<dbReference type="EMBL" id="KZ679006">
    <property type="protein sequence ID" value="PSS28480.1"/>
    <property type="molecule type" value="Genomic_DNA"/>
</dbReference>
<dbReference type="Gene3D" id="3.50.50.60">
    <property type="entry name" value="FAD/NAD(P)-binding domain"/>
    <property type="match status" value="2"/>
</dbReference>
<dbReference type="GO" id="GO:0071949">
    <property type="term" value="F:FAD binding"/>
    <property type="evidence" value="ECO:0007669"/>
    <property type="project" value="InterPro"/>
</dbReference>
<sequence length="611" mass="69016">MEETIILIVGAGPTGLSLAVNLGRMNIKTVILEKELQITEDPRGIAIAGEAVRISYQLGIGKDLVSKIGSDTGKLCFHNKTFRNPPFMSFDLTRDLLQQSVSNAVNQFQPNYERTLRGALEALSSCDIRVGCEVVDRVEEEASVVVQYLDEKGMKREIRTAWLVGADGKRGIVRKKFLEPEGIRQEVGLYDHVSTWIAANFDISIPSPSTHPDFPLWKLGYSPEDVFRLFWPAGFHFCNDIKRPSVSGRFGPESVRFWRHEYSVEPEDNLDDPEGHLWEQFGPWLEIPGSSISRTLSGTNVTYPRDCIKITRCRPFTFSTKVVNRWFSRRTLLIGDAAHVFPPFGGQGIASGIRDAQALSWRLALLTQLPVPPSVHEKILTGWAHERRQVCDHATKSTKVNGDITNQRSVVMSFLFRSVMRVIWCVPFLVRRFTQSAMADTFRYQDCEGAFALRERGGGWKLPQIWIQRDGSDPELSDAVFISSMARLALVVIVKEDEEVDSEGIADMIGKSALPAGILTNESITLLQLDKGKAARPEEKVSQQKYFPCTREDLLAQGINPVNGYDETTVRKRIGKRAKYVILRPDFYIHSIARDEKEFLENVQEVSRYFQ</sequence>
<dbReference type="STRING" id="857342.A0A2T3BGD4"/>
<keyword evidence="6" id="KW-1185">Reference proteome</keyword>
<dbReference type="OrthoDB" id="10016252at2759"/>
<evidence type="ECO:0000259" key="4">
    <source>
        <dbReference type="Pfam" id="PF01494"/>
    </source>
</evidence>
<dbReference type="PRINTS" id="PR00420">
    <property type="entry name" value="RNGMNOXGNASE"/>
</dbReference>
<dbReference type="InterPro" id="IPR002938">
    <property type="entry name" value="FAD-bd"/>
</dbReference>
<dbReference type="Proteomes" id="UP000241818">
    <property type="component" value="Unassembled WGS sequence"/>
</dbReference>
<dbReference type="InterPro" id="IPR036188">
    <property type="entry name" value="FAD/NAD-bd_sf"/>
</dbReference>
<evidence type="ECO:0000313" key="6">
    <source>
        <dbReference type="Proteomes" id="UP000241818"/>
    </source>
</evidence>
<feature type="domain" description="FAD-binding" evidence="4">
    <location>
        <begin position="4"/>
        <end position="178"/>
    </location>
</feature>
<accession>A0A2T3BGD4</accession>